<name>A0ABY7NJJ9_9SPHN</name>
<dbReference type="InterPro" id="IPR036188">
    <property type="entry name" value="FAD/NAD-bd_sf"/>
</dbReference>
<evidence type="ECO:0008006" key="3">
    <source>
        <dbReference type="Google" id="ProtNLM"/>
    </source>
</evidence>
<protein>
    <recommendedName>
        <fullName evidence="3">FAD-dependent oxidoreductase</fullName>
    </recommendedName>
</protein>
<organism evidence="1 2">
    <name type="scientific">Sphingomonas abietis</name>
    <dbReference type="NCBI Taxonomy" id="3012344"/>
    <lineage>
        <taxon>Bacteria</taxon>
        <taxon>Pseudomonadati</taxon>
        <taxon>Pseudomonadota</taxon>
        <taxon>Alphaproteobacteria</taxon>
        <taxon>Sphingomonadales</taxon>
        <taxon>Sphingomonadaceae</taxon>
        <taxon>Sphingomonas</taxon>
    </lineage>
</organism>
<dbReference type="RefSeq" id="WP_270076365.1">
    <property type="nucleotide sequence ID" value="NZ_CP115174.1"/>
</dbReference>
<reference evidence="1 2" key="1">
    <citation type="submission" date="2022-12" db="EMBL/GenBank/DDBJ databases">
        <title>Sphingomonas abieness sp. nov., an endophytic bacterium isolated from Abies koreana.</title>
        <authorList>
            <person name="Jiang L."/>
            <person name="Lee J."/>
        </authorList>
    </citation>
    <scope>NUCLEOTIDE SEQUENCE [LARGE SCALE GENOMIC DNA]</scope>
    <source>
        <strain evidence="2">PAMB 00755</strain>
    </source>
</reference>
<dbReference type="EMBL" id="CP115174">
    <property type="protein sequence ID" value="WBO21717.1"/>
    <property type="molecule type" value="Genomic_DNA"/>
</dbReference>
<gene>
    <name evidence="1" type="ORF">PBT88_16320</name>
</gene>
<proteinExistence type="predicted"/>
<accession>A0ABY7NJJ9</accession>
<evidence type="ECO:0000313" key="2">
    <source>
        <dbReference type="Proteomes" id="UP001210865"/>
    </source>
</evidence>
<dbReference type="SUPFAM" id="SSF51905">
    <property type="entry name" value="FAD/NAD(P)-binding domain"/>
    <property type="match status" value="1"/>
</dbReference>
<evidence type="ECO:0000313" key="1">
    <source>
        <dbReference type="EMBL" id="WBO21717.1"/>
    </source>
</evidence>
<sequence>MVKTPPPPPGPDDVSALDELADRMLAEAVSETDARIFSATGFAKQNISIVHQQNRCVNLAWALNWRKRVGAGDVVAVVGGSFSGLMLAVSLALTSKAIVYIFEKEDRLLPRFRDKGNRHLSPLLNSRDLGSGFDPDFSEPTFRSPIFPWKKGRASDVASQWLHEFESYARALPIFVIDRCEIRREDIDTVGERLEIKPDFRKLVMFPIGVDLLIDATGFGEEQNPHNLVDHSYWESGHRLIYDHLTPPAEILISGCGDSGVIEGLHYAISGFRHEDVEKLWPAYDELGLLLDQKLEGARLDEVLKSYEPEHFESPVISEIAWWCGRSGYEHHHPMGRQLIDSAPHARPILEALKAALAPYLDAAFPGRSHDSLSWEERETFAQAMPMADQLRARSDVQPLIDAWISLRVHEMMQDFVLPPESEELHARARPGVRITMNGETPTPYARALSPFNVWMMCLLESFQAVDYRQGRIDKVEARADRRFNVHFADGEVRTFDRVMTRYGASGGPGITEGALRDGQAGDWLLSRPSYVVPDPDDPKLGRRVYPAEAAIHAARECIWPEPVIDFATDIGKKAYLLRLLQGVGSKSLGAVSQADLSAAIRAGGPLTYTSDAVFEEAWMRAPDP</sequence>
<keyword evidence="2" id="KW-1185">Reference proteome</keyword>
<dbReference type="Proteomes" id="UP001210865">
    <property type="component" value="Chromosome"/>
</dbReference>